<dbReference type="InterPro" id="IPR018448">
    <property type="entry name" value="TatB"/>
</dbReference>
<feature type="coiled-coil region" evidence="10">
    <location>
        <begin position="53"/>
        <end position="80"/>
    </location>
</feature>
<comment type="similarity">
    <text evidence="9">Belongs to the TatB family.</text>
</comment>
<dbReference type="PANTHER" id="PTHR35512:SF1">
    <property type="entry name" value="OS11G0550900 PROTEIN"/>
    <property type="match status" value="1"/>
</dbReference>
<keyword evidence="5 9" id="KW-0653">Protein transport</keyword>
<dbReference type="EMBL" id="BAAADD010000002">
    <property type="protein sequence ID" value="GAA0563356.1"/>
    <property type="molecule type" value="Genomic_DNA"/>
</dbReference>
<comment type="caution">
    <text evidence="13">The sequence shown here is derived from an EMBL/GenBank/DDBJ whole genome shotgun (WGS) entry which is preliminary data.</text>
</comment>
<evidence type="ECO:0000256" key="1">
    <source>
        <dbReference type="ARBA" id="ARBA00004167"/>
    </source>
</evidence>
<sequence>MDFGLSWSHMLLVLVVALVVVGPKDLPKLMRKMGQWTAKARGMADQFRRSFDDMARQSELDELRKELDELRNARPLAGVEQQLNDVMTGPAVSLDPDPIPEPAIPVDAAAEPAATTQAEAAEHAVEAGEPAPAPQPQTDHPAP</sequence>
<evidence type="ECO:0000313" key="14">
    <source>
        <dbReference type="Proteomes" id="UP001499951"/>
    </source>
</evidence>
<feature type="compositionally biased region" description="Low complexity" evidence="11">
    <location>
        <begin position="104"/>
        <end position="119"/>
    </location>
</feature>
<evidence type="ECO:0000256" key="2">
    <source>
        <dbReference type="ARBA" id="ARBA00022448"/>
    </source>
</evidence>
<keyword evidence="8 9" id="KW-0472">Membrane</keyword>
<dbReference type="HAMAP" id="MF_00237">
    <property type="entry name" value="TatB"/>
    <property type="match status" value="1"/>
</dbReference>
<keyword evidence="6 9" id="KW-1133">Transmembrane helix</keyword>
<comment type="subcellular location">
    <subcellularLocation>
        <location evidence="9">Cell membrane</location>
        <topology evidence="9">Single-pass membrane protein</topology>
    </subcellularLocation>
    <subcellularLocation>
        <location evidence="1">Membrane</location>
        <topology evidence="1">Single-pass membrane protein</topology>
    </subcellularLocation>
</comment>
<dbReference type="InterPro" id="IPR003369">
    <property type="entry name" value="TatA/B/E"/>
</dbReference>
<evidence type="ECO:0000313" key="13">
    <source>
        <dbReference type="EMBL" id="GAA0563356.1"/>
    </source>
</evidence>
<dbReference type="NCBIfam" id="TIGR01410">
    <property type="entry name" value="tatB"/>
    <property type="match status" value="1"/>
</dbReference>
<dbReference type="Gene3D" id="1.20.5.3310">
    <property type="match status" value="1"/>
</dbReference>
<proteinExistence type="inferred from homology"/>
<dbReference type="PANTHER" id="PTHR35512">
    <property type="entry name" value="OS11G0550900 PROTEIN"/>
    <property type="match status" value="1"/>
</dbReference>
<keyword evidence="4 9" id="KW-0812">Transmembrane</keyword>
<keyword evidence="14" id="KW-1185">Reference proteome</keyword>
<accession>A0ABP3PF44</accession>
<keyword evidence="2 9" id="KW-0813">Transport</keyword>
<evidence type="ECO:0000256" key="6">
    <source>
        <dbReference type="ARBA" id="ARBA00022989"/>
    </source>
</evidence>
<dbReference type="RefSeq" id="WP_166932580.1">
    <property type="nucleotide sequence ID" value="NZ_BAAADD010000002.1"/>
</dbReference>
<organism evidence="13 14">
    <name type="scientific">Rhizomicrobium electricum</name>
    <dbReference type="NCBI Taxonomy" id="480070"/>
    <lineage>
        <taxon>Bacteria</taxon>
        <taxon>Pseudomonadati</taxon>
        <taxon>Pseudomonadota</taxon>
        <taxon>Alphaproteobacteria</taxon>
        <taxon>Micropepsales</taxon>
        <taxon>Micropepsaceae</taxon>
        <taxon>Rhizomicrobium</taxon>
    </lineage>
</organism>
<evidence type="ECO:0000256" key="11">
    <source>
        <dbReference type="SAM" id="MobiDB-lite"/>
    </source>
</evidence>
<dbReference type="Proteomes" id="UP001499951">
    <property type="component" value="Unassembled WGS sequence"/>
</dbReference>
<keyword evidence="10" id="KW-0175">Coiled coil</keyword>
<evidence type="ECO:0000256" key="8">
    <source>
        <dbReference type="ARBA" id="ARBA00023136"/>
    </source>
</evidence>
<evidence type="ECO:0000256" key="4">
    <source>
        <dbReference type="ARBA" id="ARBA00022692"/>
    </source>
</evidence>
<reference evidence="14" key="1">
    <citation type="journal article" date="2019" name="Int. J. Syst. Evol. Microbiol.">
        <title>The Global Catalogue of Microorganisms (GCM) 10K type strain sequencing project: providing services to taxonomists for standard genome sequencing and annotation.</title>
        <authorList>
            <consortium name="The Broad Institute Genomics Platform"/>
            <consortium name="The Broad Institute Genome Sequencing Center for Infectious Disease"/>
            <person name="Wu L."/>
            <person name="Ma J."/>
        </authorList>
    </citation>
    <scope>NUCLEOTIDE SEQUENCE [LARGE SCALE GENOMIC DNA]</scope>
    <source>
        <strain evidence="14">JCM 15089</strain>
    </source>
</reference>
<evidence type="ECO:0000256" key="12">
    <source>
        <dbReference type="SAM" id="Phobius"/>
    </source>
</evidence>
<evidence type="ECO:0000256" key="5">
    <source>
        <dbReference type="ARBA" id="ARBA00022927"/>
    </source>
</evidence>
<name>A0ABP3PF44_9PROT</name>
<keyword evidence="3 9" id="KW-1003">Cell membrane</keyword>
<feature type="transmembrane region" description="Helical" evidence="12">
    <location>
        <begin position="6"/>
        <end position="23"/>
    </location>
</feature>
<evidence type="ECO:0000256" key="9">
    <source>
        <dbReference type="HAMAP-Rule" id="MF_00237"/>
    </source>
</evidence>
<evidence type="ECO:0000256" key="3">
    <source>
        <dbReference type="ARBA" id="ARBA00022475"/>
    </source>
</evidence>
<gene>
    <name evidence="9" type="primary">tatB</name>
    <name evidence="13" type="ORF">GCM10008942_09740</name>
</gene>
<feature type="region of interest" description="Disordered" evidence="11">
    <location>
        <begin position="88"/>
        <end position="143"/>
    </location>
</feature>
<comment type="subunit">
    <text evidence="9">The Tat system comprises two distinct complexes: a TatABC complex, containing multiple copies of TatA, TatB and TatC subunits, and a separate TatA complex, containing only TatA subunits. Substrates initially bind to the TatABC complex, which probably triggers association of the separate TatA complex to form the active translocon.</text>
</comment>
<dbReference type="Pfam" id="PF02416">
    <property type="entry name" value="TatA_B_E"/>
    <property type="match status" value="1"/>
</dbReference>
<evidence type="ECO:0000256" key="7">
    <source>
        <dbReference type="ARBA" id="ARBA00023010"/>
    </source>
</evidence>
<evidence type="ECO:0000256" key="10">
    <source>
        <dbReference type="SAM" id="Coils"/>
    </source>
</evidence>
<dbReference type="PRINTS" id="PR01506">
    <property type="entry name" value="TATBPROTEIN"/>
</dbReference>
<protein>
    <recommendedName>
        <fullName evidence="9">Sec-independent protein translocase protein TatB</fullName>
    </recommendedName>
</protein>
<comment type="function">
    <text evidence="9">Part of the twin-arginine translocation (Tat) system that transports large folded proteins containing a characteristic twin-arginine motif in their signal peptide across membranes. Together with TatC, TatB is part of a receptor directly interacting with Tat signal peptides. TatB may form an oligomeric binding site that transiently accommodates folded Tat precursor proteins before their translocation.</text>
</comment>
<keyword evidence="7 9" id="KW-0811">Translocation</keyword>